<evidence type="ECO:0000313" key="2">
    <source>
        <dbReference type="Proteomes" id="UP001162131"/>
    </source>
</evidence>
<organism evidence="1 2">
    <name type="scientific">Blepharisma stoltei</name>
    <dbReference type="NCBI Taxonomy" id="1481888"/>
    <lineage>
        <taxon>Eukaryota</taxon>
        <taxon>Sar</taxon>
        <taxon>Alveolata</taxon>
        <taxon>Ciliophora</taxon>
        <taxon>Postciliodesmatophora</taxon>
        <taxon>Heterotrichea</taxon>
        <taxon>Heterotrichida</taxon>
        <taxon>Blepharismidae</taxon>
        <taxon>Blepharisma</taxon>
    </lineage>
</organism>
<dbReference type="Proteomes" id="UP001162131">
    <property type="component" value="Unassembled WGS sequence"/>
</dbReference>
<accession>A0AAU9I9D8</accession>
<protein>
    <submittedName>
        <fullName evidence="1">Uncharacterized protein</fullName>
    </submittedName>
</protein>
<comment type="caution">
    <text evidence="1">The sequence shown here is derived from an EMBL/GenBank/DDBJ whole genome shotgun (WGS) entry which is preliminary data.</text>
</comment>
<keyword evidence="2" id="KW-1185">Reference proteome</keyword>
<dbReference type="AlphaFoldDB" id="A0AAU9I9D8"/>
<name>A0AAU9I9D8_9CILI</name>
<proteinExistence type="predicted"/>
<gene>
    <name evidence="1" type="ORF">BSTOLATCC_MIC1392</name>
</gene>
<evidence type="ECO:0000313" key="1">
    <source>
        <dbReference type="EMBL" id="CAG9310550.1"/>
    </source>
</evidence>
<reference evidence="1" key="1">
    <citation type="submission" date="2021-09" db="EMBL/GenBank/DDBJ databases">
        <authorList>
            <consortium name="AG Swart"/>
            <person name="Singh M."/>
            <person name="Singh A."/>
            <person name="Seah K."/>
            <person name="Emmerich C."/>
        </authorList>
    </citation>
    <scope>NUCLEOTIDE SEQUENCE</scope>
    <source>
        <strain evidence="1">ATCC30299</strain>
    </source>
</reference>
<dbReference type="EMBL" id="CAJZBQ010000002">
    <property type="protein sequence ID" value="CAG9310550.1"/>
    <property type="molecule type" value="Genomic_DNA"/>
</dbReference>
<sequence>MLRVLIRHHRVVKPRREPTVFDLEFHKWKEDMKQCIDKYRREFWEIQTQVENEWIEHFNERWTIKRIKQDIHWRESVIKISKNTKKLLDYRAEKERQRQSHQKMLDEIEANENARKSLYISALNYESQFWITKENMDERIREQLIVPHNLDFTEYYTRLRYHSLQMDDGISASKFDNFNNREETFKRNQLLHPFYVELKSCIKHLTYTPEHQLQQDYEGMKSRLYTQPEKIKLLREKYIQIVKASRALDQMDDIFLIRTHKQLGLLKKMLGFWDQYISIVKLDEIQMMSYVASLDGSNQEIEEKVFEEEINDFEEDMKPPNPESSDYFEAQNTPKEQILEIMQAKEELKKPEWQMDELIEGDQKGTDIDMYGEEASFKNVEPNESKQTLDQLLRELNQEMSANELFNMGQEIPDLKTYQEHDELAIKANQPIAPKIFNPSISLLGLHERISKINEYKLDLQGRWRKSECLGLIESINNTHIQEPHMLLKVFSHLQYDPPKFD</sequence>